<dbReference type="Proteomes" id="UP000887013">
    <property type="component" value="Unassembled WGS sequence"/>
</dbReference>
<sequence length="122" mass="13617">MDELDIPSQTEPLLPSINLLETNKILYHLDLMSPVLKAQDCSETLFSTGRETIYNRFLLEAWLRIYTVGSKLEMNGVAGVGVYCEHFSPLGTVKSAFDGEVEALTHLNVRPPLSDQTVIFSD</sequence>
<dbReference type="AlphaFoldDB" id="A0A8X6PZS9"/>
<keyword evidence="2" id="KW-1185">Reference proteome</keyword>
<protein>
    <submittedName>
        <fullName evidence="1">Uncharacterized protein</fullName>
    </submittedName>
</protein>
<dbReference type="OrthoDB" id="6434349at2759"/>
<evidence type="ECO:0000313" key="1">
    <source>
        <dbReference type="EMBL" id="GFT97527.1"/>
    </source>
</evidence>
<gene>
    <name evidence="1" type="ORF">NPIL_357131</name>
</gene>
<comment type="caution">
    <text evidence="1">The sequence shown here is derived from an EMBL/GenBank/DDBJ whole genome shotgun (WGS) entry which is preliminary data.</text>
</comment>
<proteinExistence type="predicted"/>
<organism evidence="1 2">
    <name type="scientific">Nephila pilipes</name>
    <name type="common">Giant wood spider</name>
    <name type="synonym">Nephila maculata</name>
    <dbReference type="NCBI Taxonomy" id="299642"/>
    <lineage>
        <taxon>Eukaryota</taxon>
        <taxon>Metazoa</taxon>
        <taxon>Ecdysozoa</taxon>
        <taxon>Arthropoda</taxon>
        <taxon>Chelicerata</taxon>
        <taxon>Arachnida</taxon>
        <taxon>Araneae</taxon>
        <taxon>Araneomorphae</taxon>
        <taxon>Entelegynae</taxon>
        <taxon>Araneoidea</taxon>
        <taxon>Nephilidae</taxon>
        <taxon>Nephila</taxon>
    </lineage>
</organism>
<evidence type="ECO:0000313" key="2">
    <source>
        <dbReference type="Proteomes" id="UP000887013"/>
    </source>
</evidence>
<name>A0A8X6PZS9_NEPPI</name>
<accession>A0A8X6PZS9</accession>
<reference evidence="1" key="1">
    <citation type="submission" date="2020-08" db="EMBL/GenBank/DDBJ databases">
        <title>Multicomponent nature underlies the extraordinary mechanical properties of spider dragline silk.</title>
        <authorList>
            <person name="Kono N."/>
            <person name="Nakamura H."/>
            <person name="Mori M."/>
            <person name="Yoshida Y."/>
            <person name="Ohtoshi R."/>
            <person name="Malay A.D."/>
            <person name="Moran D.A.P."/>
            <person name="Tomita M."/>
            <person name="Numata K."/>
            <person name="Arakawa K."/>
        </authorList>
    </citation>
    <scope>NUCLEOTIDE SEQUENCE</scope>
</reference>
<dbReference type="EMBL" id="BMAW01122109">
    <property type="protein sequence ID" value="GFT97527.1"/>
    <property type="molecule type" value="Genomic_DNA"/>
</dbReference>